<sequence>MKSITISTYDHYLTRMLLHALTETSDKETPTLLQKGRPVDILTYWDIATNQMLIEMANERFTLYEVAYPEKGAELFPGPNTKIMDNLSIENYQDFWHIQSTTAFNKAIPLTYLEKPKPTTISKANFFAGLMVEGSQQYHQYRTLRYGSDPTVYQYTDLIMTYARKVFSGEGPASYTVNSLVTR</sequence>
<evidence type="ECO:0000313" key="2">
    <source>
        <dbReference type="Proteomes" id="UP000051236"/>
    </source>
</evidence>
<protein>
    <submittedName>
        <fullName evidence="1">Uncharacterized protein</fullName>
    </submittedName>
</protein>
<organism evidence="1 2">
    <name type="scientific">Agrilactobacillus composti DSM 18527 = JCM 14202</name>
    <dbReference type="NCBI Taxonomy" id="1423734"/>
    <lineage>
        <taxon>Bacteria</taxon>
        <taxon>Bacillati</taxon>
        <taxon>Bacillota</taxon>
        <taxon>Bacilli</taxon>
        <taxon>Lactobacillales</taxon>
        <taxon>Lactobacillaceae</taxon>
        <taxon>Agrilactobacillus</taxon>
    </lineage>
</organism>
<comment type="caution">
    <text evidence="1">The sequence shown here is derived from an EMBL/GenBank/DDBJ whole genome shotgun (WGS) entry which is preliminary data.</text>
</comment>
<dbReference type="AlphaFoldDB" id="X0PCJ8"/>
<reference evidence="1 2" key="1">
    <citation type="journal article" date="2015" name="Genome Announc.">
        <title>Expanding the biotechnology potential of lactobacilli through comparative genomics of 213 strains and associated genera.</title>
        <authorList>
            <person name="Sun Z."/>
            <person name="Harris H.M."/>
            <person name="McCann A."/>
            <person name="Guo C."/>
            <person name="Argimon S."/>
            <person name="Zhang W."/>
            <person name="Yang X."/>
            <person name="Jeffery I.B."/>
            <person name="Cooney J.C."/>
            <person name="Kagawa T.F."/>
            <person name="Liu W."/>
            <person name="Song Y."/>
            <person name="Salvetti E."/>
            <person name="Wrobel A."/>
            <person name="Rasinkangas P."/>
            <person name="Parkhill J."/>
            <person name="Rea M.C."/>
            <person name="O'Sullivan O."/>
            <person name="Ritari J."/>
            <person name="Douillard F.P."/>
            <person name="Paul Ross R."/>
            <person name="Yang R."/>
            <person name="Briner A.E."/>
            <person name="Felis G.E."/>
            <person name="de Vos W.M."/>
            <person name="Barrangou R."/>
            <person name="Klaenhammer T.R."/>
            <person name="Caufield P.W."/>
            <person name="Cui Y."/>
            <person name="Zhang H."/>
            <person name="O'Toole P.W."/>
        </authorList>
    </citation>
    <scope>NUCLEOTIDE SEQUENCE [LARGE SCALE GENOMIC DNA]</scope>
    <source>
        <strain evidence="1 2">DSM 18527</strain>
    </source>
</reference>
<dbReference type="PATRIC" id="fig|1423734.3.peg.1713"/>
<dbReference type="RefSeq" id="WP_035450683.1">
    <property type="nucleotide sequence ID" value="NZ_AZGA01000088.1"/>
</dbReference>
<gene>
    <name evidence="1" type="ORF">FC83_GL001694</name>
</gene>
<keyword evidence="2" id="KW-1185">Reference proteome</keyword>
<proteinExistence type="predicted"/>
<evidence type="ECO:0000313" key="1">
    <source>
        <dbReference type="EMBL" id="KRM30559.1"/>
    </source>
</evidence>
<name>X0PCJ8_9LACO</name>
<accession>X0PCJ8</accession>
<dbReference type="EMBL" id="AZGA01000088">
    <property type="protein sequence ID" value="KRM30559.1"/>
    <property type="molecule type" value="Genomic_DNA"/>
</dbReference>
<dbReference type="Proteomes" id="UP000051236">
    <property type="component" value="Unassembled WGS sequence"/>
</dbReference>